<dbReference type="AlphaFoldDB" id="A0A090ZQ05"/>
<evidence type="ECO:0000259" key="2">
    <source>
        <dbReference type="Pfam" id="PF04235"/>
    </source>
</evidence>
<keyword evidence="1" id="KW-1133">Transmembrane helix</keyword>
<evidence type="ECO:0000313" key="3">
    <source>
        <dbReference type="EMBL" id="KFN12355.1"/>
    </source>
</evidence>
<feature type="transmembrane region" description="Helical" evidence="1">
    <location>
        <begin position="170"/>
        <end position="189"/>
    </location>
</feature>
<feature type="transmembrane region" description="Helical" evidence="1">
    <location>
        <begin position="115"/>
        <end position="131"/>
    </location>
</feature>
<dbReference type="PANTHER" id="PTHR30590">
    <property type="entry name" value="INNER MEMBRANE PROTEIN"/>
    <property type="match status" value="1"/>
</dbReference>
<feature type="transmembrane region" description="Helical" evidence="1">
    <location>
        <begin position="201"/>
        <end position="222"/>
    </location>
</feature>
<dbReference type="HOGENOM" id="CLU_036065_1_0_9"/>
<dbReference type="PANTHER" id="PTHR30590:SF2">
    <property type="entry name" value="INNER MEMBRANE PROTEIN"/>
    <property type="match status" value="1"/>
</dbReference>
<dbReference type="InterPro" id="IPR052529">
    <property type="entry name" value="Bact_Transport_Assoc"/>
</dbReference>
<dbReference type="EMBL" id="JMQA01000001">
    <property type="protein sequence ID" value="KFN12355.1"/>
    <property type="molecule type" value="Genomic_DNA"/>
</dbReference>
<keyword evidence="1" id="KW-0472">Membrane</keyword>
<feature type="domain" description="DUF418" evidence="2">
    <location>
        <begin position="261"/>
        <end position="368"/>
    </location>
</feature>
<reference evidence="3 4" key="1">
    <citation type="submission" date="2014-04" db="EMBL/GenBank/DDBJ databases">
        <authorList>
            <person name="Bishop-Lilly K.A."/>
            <person name="Broomall S.M."/>
            <person name="Chain P.S."/>
            <person name="Chertkov O."/>
            <person name="Coyne S.R."/>
            <person name="Daligault H.E."/>
            <person name="Davenport K.W."/>
            <person name="Erkkila T."/>
            <person name="Frey K.G."/>
            <person name="Gibbons H.S."/>
            <person name="Gu W."/>
            <person name="Jaissle J."/>
            <person name="Johnson S.L."/>
            <person name="Koroleva G.I."/>
            <person name="Ladner J.T."/>
            <person name="Lo C.-C."/>
            <person name="Minogue T.D."/>
            <person name="Munk C."/>
            <person name="Palacios G.F."/>
            <person name="Redden C.L."/>
            <person name="Rosenzweig C.N."/>
            <person name="Scholz M.B."/>
            <person name="Teshima H."/>
            <person name="Xu Y."/>
        </authorList>
    </citation>
    <scope>NUCLEOTIDE SEQUENCE [LARGE SCALE GENOMIC DNA]</scope>
    <source>
        <strain evidence="3 4">8244</strain>
    </source>
</reference>
<feature type="transmembrane region" description="Helical" evidence="1">
    <location>
        <begin position="273"/>
        <end position="292"/>
    </location>
</feature>
<dbReference type="Proteomes" id="UP000029278">
    <property type="component" value="Unassembled WGS sequence"/>
</dbReference>
<dbReference type="STRING" id="44252.DJ90_1947"/>
<evidence type="ECO:0000313" key="4">
    <source>
        <dbReference type="Proteomes" id="UP000029278"/>
    </source>
</evidence>
<proteinExistence type="predicted"/>
<feature type="transmembrane region" description="Helical" evidence="1">
    <location>
        <begin position="299"/>
        <end position="324"/>
    </location>
</feature>
<feature type="transmembrane region" description="Helical" evidence="1">
    <location>
        <begin position="138"/>
        <end position="164"/>
    </location>
</feature>
<comment type="caution">
    <text evidence="3">The sequence shown here is derived from an EMBL/GenBank/DDBJ whole genome shotgun (WGS) entry which is preliminary data.</text>
</comment>
<protein>
    <recommendedName>
        <fullName evidence="2">DUF418 domain-containing protein</fullName>
    </recommendedName>
</protein>
<gene>
    <name evidence="3" type="ORF">DJ90_1947</name>
</gene>
<name>A0A090ZQ05_PAEMA</name>
<dbReference type="PATRIC" id="fig|44252.3.peg.146"/>
<keyword evidence="4" id="KW-1185">Reference proteome</keyword>
<organism evidence="3 4">
    <name type="scientific">Paenibacillus macerans</name>
    <name type="common">Bacillus macerans</name>
    <dbReference type="NCBI Taxonomy" id="44252"/>
    <lineage>
        <taxon>Bacteria</taxon>
        <taxon>Bacillati</taxon>
        <taxon>Bacillota</taxon>
        <taxon>Bacilli</taxon>
        <taxon>Bacillales</taxon>
        <taxon>Paenibacillaceae</taxon>
        <taxon>Paenibacillus</taxon>
    </lineage>
</organism>
<feature type="transmembrane region" description="Helical" evidence="1">
    <location>
        <begin position="52"/>
        <end position="71"/>
    </location>
</feature>
<evidence type="ECO:0000256" key="1">
    <source>
        <dbReference type="SAM" id="Phobius"/>
    </source>
</evidence>
<dbReference type="InterPro" id="IPR007349">
    <property type="entry name" value="DUF418"/>
</dbReference>
<keyword evidence="1" id="KW-0812">Transmembrane</keyword>
<feature type="transmembrane region" description="Helical" evidence="1">
    <location>
        <begin position="336"/>
        <end position="359"/>
    </location>
</feature>
<dbReference type="Pfam" id="PF04235">
    <property type="entry name" value="DUF418"/>
    <property type="match status" value="1"/>
</dbReference>
<sequence>MKQSFELLEEEYILSIGNKSRGTGRLLALDAARGLAVIGMYVQHFALNGMNGAIVSGNTTLLFVLCGGISYSIMAGRMKDLGTEPTAFRARMLARAVFVDTIGYLLIMLNTPYGVILPAYAALFVLALVLVRRSTRALFAAAAVLLVVSPPLMVLGGSFLSGAFLLRDIAGGPMSGLALAPAFVAGMAIGRLDLTKARTALSLAGGGAVMHAVGKLLGAYVLPGLSRSFEQWLIRVQGAAPVQPDPYAIWPLNVEQPLWHSLLWTAPHSASTFQTLTGLGAALLVLGLACLVPKRTAVVLGPFAAVGRVALTMYAAQFVVIWVLERAGIDYGLGGIPFGDLLVVIVTLAAGWLIARLPAGPLEAPMRRFDRAFSASRPAGAPPSG</sequence>
<feature type="transmembrane region" description="Helical" evidence="1">
    <location>
        <begin position="92"/>
        <end position="109"/>
    </location>
</feature>
<accession>A0A090ZQ05</accession>